<keyword evidence="3" id="KW-1185">Reference proteome</keyword>
<evidence type="ECO:0000313" key="3">
    <source>
        <dbReference type="Proteomes" id="UP001454036"/>
    </source>
</evidence>
<feature type="coiled-coil region" evidence="1">
    <location>
        <begin position="90"/>
        <end position="117"/>
    </location>
</feature>
<reference evidence="2 3" key="1">
    <citation type="submission" date="2024-01" db="EMBL/GenBank/DDBJ databases">
        <title>The complete chloroplast genome sequence of Lithospermum erythrorhizon: insights into the phylogenetic relationship among Boraginaceae species and the maternal lineages of purple gromwells.</title>
        <authorList>
            <person name="Okada T."/>
            <person name="Watanabe K."/>
        </authorList>
    </citation>
    <scope>NUCLEOTIDE SEQUENCE [LARGE SCALE GENOMIC DNA]</scope>
</reference>
<accession>A0AAV3QUT6</accession>
<name>A0AAV3QUT6_LITER</name>
<dbReference type="AlphaFoldDB" id="A0AAV3QUT6"/>
<evidence type="ECO:0000313" key="2">
    <source>
        <dbReference type="EMBL" id="GAA0167872.1"/>
    </source>
</evidence>
<dbReference type="EMBL" id="BAABME010006260">
    <property type="protein sequence ID" value="GAA0167872.1"/>
    <property type="molecule type" value="Genomic_DNA"/>
</dbReference>
<evidence type="ECO:0000256" key="1">
    <source>
        <dbReference type="SAM" id="Coils"/>
    </source>
</evidence>
<gene>
    <name evidence="2" type="ORF">LIER_22714</name>
</gene>
<protein>
    <submittedName>
        <fullName evidence="2">Uncharacterized protein</fullName>
    </submittedName>
</protein>
<organism evidence="2 3">
    <name type="scientific">Lithospermum erythrorhizon</name>
    <name type="common">Purple gromwell</name>
    <name type="synonym">Lithospermum officinale var. erythrorhizon</name>
    <dbReference type="NCBI Taxonomy" id="34254"/>
    <lineage>
        <taxon>Eukaryota</taxon>
        <taxon>Viridiplantae</taxon>
        <taxon>Streptophyta</taxon>
        <taxon>Embryophyta</taxon>
        <taxon>Tracheophyta</taxon>
        <taxon>Spermatophyta</taxon>
        <taxon>Magnoliopsida</taxon>
        <taxon>eudicotyledons</taxon>
        <taxon>Gunneridae</taxon>
        <taxon>Pentapetalae</taxon>
        <taxon>asterids</taxon>
        <taxon>lamiids</taxon>
        <taxon>Boraginales</taxon>
        <taxon>Boraginaceae</taxon>
        <taxon>Boraginoideae</taxon>
        <taxon>Lithospermeae</taxon>
        <taxon>Lithospermum</taxon>
    </lineage>
</organism>
<dbReference type="Proteomes" id="UP001454036">
    <property type="component" value="Unassembled WGS sequence"/>
</dbReference>
<comment type="caution">
    <text evidence="2">The sequence shown here is derived from an EMBL/GenBank/DDBJ whole genome shotgun (WGS) entry which is preliminary data.</text>
</comment>
<keyword evidence="1" id="KW-0175">Coiled coil</keyword>
<sequence>MSSLWSCICTRIEEKSLEMILKEKEGVMRTFQVLTQMGLGGFPNLHDKLQGFFQKVREIDTALTAASQDSTSVASHKLIFLMASRKIIFLEKLDLKAADTSQQVHDLDEEIRAERAKHLGH</sequence>
<proteinExistence type="predicted"/>